<name>T0ZED6_9ZZZZ</name>
<protein>
    <submittedName>
        <fullName evidence="1">Uracil-DNA glycosylase superfamily protein</fullName>
    </submittedName>
</protein>
<evidence type="ECO:0000313" key="1">
    <source>
        <dbReference type="EMBL" id="EQD43433.1"/>
    </source>
</evidence>
<accession>T0ZED6</accession>
<gene>
    <name evidence="1" type="ORF">B1B_13824</name>
</gene>
<feature type="non-terminal residue" evidence="1">
    <location>
        <position position="1"/>
    </location>
</feature>
<sequence length="91" mass="10237">AVLDQARVYLALGAFAYDALLRTSPVAGAIARPKRRFAHGLEIELDLPEKSHRRWLVCTYHPSQRNVFTGLLSAAMFDDVLRRARSLLTQS</sequence>
<dbReference type="Gene3D" id="3.40.470.10">
    <property type="entry name" value="Uracil-DNA glycosylase-like domain"/>
    <property type="match status" value="1"/>
</dbReference>
<organism evidence="1">
    <name type="scientific">mine drainage metagenome</name>
    <dbReference type="NCBI Taxonomy" id="410659"/>
    <lineage>
        <taxon>unclassified sequences</taxon>
        <taxon>metagenomes</taxon>
        <taxon>ecological metagenomes</taxon>
    </lineage>
</organism>
<reference evidence="1" key="2">
    <citation type="journal article" date="2014" name="ISME J.">
        <title>Microbial stratification in low pH oxic and suboxic macroscopic growths along an acid mine drainage.</title>
        <authorList>
            <person name="Mendez-Garcia C."/>
            <person name="Mesa V."/>
            <person name="Sprenger R.R."/>
            <person name="Richter M."/>
            <person name="Diez M.S."/>
            <person name="Solano J."/>
            <person name="Bargiela R."/>
            <person name="Golyshina O.V."/>
            <person name="Manteca A."/>
            <person name="Ramos J.L."/>
            <person name="Gallego J.R."/>
            <person name="Llorente I."/>
            <person name="Martins Dos Santos V.A."/>
            <person name="Jensen O.N."/>
            <person name="Pelaez A.I."/>
            <person name="Sanchez J."/>
            <person name="Ferrer M."/>
        </authorList>
    </citation>
    <scope>NUCLEOTIDE SEQUENCE</scope>
</reference>
<dbReference type="InterPro" id="IPR036895">
    <property type="entry name" value="Uracil-DNA_glycosylase-like_sf"/>
</dbReference>
<comment type="caution">
    <text evidence="1">The sequence shown here is derived from an EMBL/GenBank/DDBJ whole genome shotgun (WGS) entry which is preliminary data.</text>
</comment>
<dbReference type="SUPFAM" id="SSF52141">
    <property type="entry name" value="Uracil-DNA glycosylase-like"/>
    <property type="match status" value="1"/>
</dbReference>
<reference evidence="1" key="1">
    <citation type="submission" date="2013-08" db="EMBL/GenBank/DDBJ databases">
        <authorList>
            <person name="Mendez C."/>
            <person name="Richter M."/>
            <person name="Ferrer M."/>
            <person name="Sanchez J."/>
        </authorList>
    </citation>
    <scope>NUCLEOTIDE SEQUENCE</scope>
</reference>
<dbReference type="AlphaFoldDB" id="T0ZED6"/>
<dbReference type="EMBL" id="AUZY01009117">
    <property type="protein sequence ID" value="EQD43433.1"/>
    <property type="molecule type" value="Genomic_DNA"/>
</dbReference>
<proteinExistence type="predicted"/>